<accession>A0A4R6N0Y2</accession>
<dbReference type="EMBL" id="SNXE01000007">
    <property type="protein sequence ID" value="TDP07603.1"/>
    <property type="molecule type" value="Genomic_DNA"/>
</dbReference>
<evidence type="ECO:0000313" key="3">
    <source>
        <dbReference type="EMBL" id="TDP07603.1"/>
    </source>
</evidence>
<dbReference type="SUPFAM" id="SSF117281">
    <property type="entry name" value="Kelch motif"/>
    <property type="match status" value="2"/>
</dbReference>
<dbReference type="PANTHER" id="PTHR24412:SF489">
    <property type="entry name" value="RING FINGER DOMAIN AND KELCH REPEAT-CONTAINING PROTEIN DDB_G0271372"/>
    <property type="match status" value="1"/>
</dbReference>
<proteinExistence type="predicted"/>
<sequence>MDLGPNNKPDAGNVRGLLPRSGALLAALVLTGCGGGSGGDEVGSTSAASTLSVSVAACDAAAYDSGKLLYIVTEQRCAISEAGTTIQLRYGSPATEAVSLSLKLGQEQPGVDIPGLGKRQVGLFRSGQWRSFPNERAWIARDGAGLVVLNGSLYLLGGWTNGPVTSEVWRTDDVANWTFLGNAPWKGRHGAAWLSHKNQMWVIGGDLFTDVWSSPDGIQWEQATADAGFGPRYTPNAAVIADEIVLYAGQDWTPIPWCNDRPDCVARGNRSVWKSADGKTWTEILAQVPWEGRALIHGSVVHQGQIYLIGGGLKVAPPNERYQETFVEYTDIWSSPDGIRWTQRLPSGAFPGRSHFSVAHTAKGCFVSDGSVGTQAALSNDLFFAADCIRFERLPVPQELPVRHASSLVDFNGSLVLLGGPNYGNAGTSVWQYFP</sequence>
<dbReference type="Proteomes" id="UP000295357">
    <property type="component" value="Unassembled WGS sequence"/>
</dbReference>
<keyword evidence="2" id="KW-0677">Repeat</keyword>
<organism evidence="3 4">
    <name type="scientific">Roseateles asaccharophilus</name>
    <dbReference type="NCBI Taxonomy" id="582607"/>
    <lineage>
        <taxon>Bacteria</taxon>
        <taxon>Pseudomonadati</taxon>
        <taxon>Pseudomonadota</taxon>
        <taxon>Betaproteobacteria</taxon>
        <taxon>Burkholderiales</taxon>
        <taxon>Sphaerotilaceae</taxon>
        <taxon>Roseateles</taxon>
    </lineage>
</organism>
<dbReference type="PANTHER" id="PTHR24412">
    <property type="entry name" value="KELCH PROTEIN"/>
    <property type="match status" value="1"/>
</dbReference>
<protein>
    <recommendedName>
        <fullName evidence="5">Kelch motif protein</fullName>
    </recommendedName>
</protein>
<gene>
    <name evidence="3" type="ORF">DFR39_107136</name>
</gene>
<name>A0A4R6N0Y2_9BURK</name>
<comment type="caution">
    <text evidence="3">The sequence shown here is derived from an EMBL/GenBank/DDBJ whole genome shotgun (WGS) entry which is preliminary data.</text>
</comment>
<evidence type="ECO:0008006" key="5">
    <source>
        <dbReference type="Google" id="ProtNLM"/>
    </source>
</evidence>
<keyword evidence="4" id="KW-1185">Reference proteome</keyword>
<evidence type="ECO:0000256" key="2">
    <source>
        <dbReference type="ARBA" id="ARBA00022737"/>
    </source>
</evidence>
<reference evidence="3 4" key="1">
    <citation type="submission" date="2019-03" db="EMBL/GenBank/DDBJ databases">
        <title>Genomic Encyclopedia of Type Strains, Phase IV (KMG-IV): sequencing the most valuable type-strain genomes for metagenomic binning, comparative biology and taxonomic classification.</title>
        <authorList>
            <person name="Goeker M."/>
        </authorList>
    </citation>
    <scope>NUCLEOTIDE SEQUENCE [LARGE SCALE GENOMIC DNA]</scope>
    <source>
        <strain evidence="3 4">DSM 25082</strain>
    </source>
</reference>
<dbReference type="InterPro" id="IPR015915">
    <property type="entry name" value="Kelch-typ_b-propeller"/>
</dbReference>
<dbReference type="Gene3D" id="2.120.10.80">
    <property type="entry name" value="Kelch-type beta propeller"/>
    <property type="match status" value="2"/>
</dbReference>
<dbReference type="AlphaFoldDB" id="A0A4R6N0Y2"/>
<evidence type="ECO:0000313" key="4">
    <source>
        <dbReference type="Proteomes" id="UP000295357"/>
    </source>
</evidence>
<evidence type="ECO:0000256" key="1">
    <source>
        <dbReference type="ARBA" id="ARBA00022441"/>
    </source>
</evidence>
<keyword evidence="1" id="KW-0880">Kelch repeat</keyword>